<name>A0A401Q090_SCYTO</name>
<comment type="caution">
    <text evidence="3">The sequence shown here is derived from an EMBL/GenBank/DDBJ whole genome shotgun (WGS) entry which is preliminary data.</text>
</comment>
<dbReference type="Proteomes" id="UP000288216">
    <property type="component" value="Unassembled WGS sequence"/>
</dbReference>
<protein>
    <recommendedName>
        <fullName evidence="2">PI4-kinase N-terminal domain-containing protein</fullName>
    </recommendedName>
</protein>
<dbReference type="OrthoDB" id="10264149at2759"/>
<evidence type="ECO:0000259" key="2">
    <source>
        <dbReference type="Pfam" id="PF19274"/>
    </source>
</evidence>
<evidence type="ECO:0000313" key="3">
    <source>
        <dbReference type="EMBL" id="GCB78778.1"/>
    </source>
</evidence>
<dbReference type="STRING" id="75743.A0A401Q090"/>
<proteinExistence type="inferred from homology"/>
<dbReference type="InterPro" id="IPR045495">
    <property type="entry name" value="PI4K_N"/>
</dbReference>
<gene>
    <name evidence="3" type="ORF">scyTo_0015878</name>
</gene>
<organism evidence="3 4">
    <name type="scientific">Scyliorhinus torazame</name>
    <name type="common">Cloudy catshark</name>
    <name type="synonym">Catulus torazame</name>
    <dbReference type="NCBI Taxonomy" id="75743"/>
    <lineage>
        <taxon>Eukaryota</taxon>
        <taxon>Metazoa</taxon>
        <taxon>Chordata</taxon>
        <taxon>Craniata</taxon>
        <taxon>Vertebrata</taxon>
        <taxon>Chondrichthyes</taxon>
        <taxon>Elasmobranchii</taxon>
        <taxon>Galeomorphii</taxon>
        <taxon>Galeoidea</taxon>
        <taxon>Carcharhiniformes</taxon>
        <taxon>Scyliorhinidae</taxon>
        <taxon>Scyliorhinus</taxon>
    </lineage>
</organism>
<dbReference type="Pfam" id="PF19274">
    <property type="entry name" value="PI4K_N"/>
    <property type="match status" value="1"/>
</dbReference>
<reference evidence="3 4" key="1">
    <citation type="journal article" date="2018" name="Nat. Ecol. Evol.">
        <title>Shark genomes provide insights into elasmobranch evolution and the origin of vertebrates.</title>
        <authorList>
            <person name="Hara Y"/>
            <person name="Yamaguchi K"/>
            <person name="Onimaru K"/>
            <person name="Kadota M"/>
            <person name="Koyanagi M"/>
            <person name="Keeley SD"/>
            <person name="Tatsumi K"/>
            <person name="Tanaka K"/>
            <person name="Motone F"/>
            <person name="Kageyama Y"/>
            <person name="Nozu R"/>
            <person name="Adachi N"/>
            <person name="Nishimura O"/>
            <person name="Nakagawa R"/>
            <person name="Tanegashima C"/>
            <person name="Kiyatake I"/>
            <person name="Matsumoto R"/>
            <person name="Murakumo K"/>
            <person name="Nishida K"/>
            <person name="Terakita A"/>
            <person name="Kuratani S"/>
            <person name="Sato K"/>
            <person name="Hyodo S Kuraku.S."/>
        </authorList>
    </citation>
    <scope>NUCLEOTIDE SEQUENCE [LARGE SCALE GENOMIC DNA]</scope>
</reference>
<accession>A0A401Q090</accession>
<evidence type="ECO:0000256" key="1">
    <source>
        <dbReference type="ARBA" id="ARBA00006209"/>
    </source>
</evidence>
<sequence length="162" mass="17665">MEPILQILQQKFCQPPSQLDVLIIDQLGCMVITGNQYIYQEVWNLFQQISVKASSVVYSATKDHKDHGYRHCSLAVINALANIAANLQGEQLVDELLVNLLELFVQLGLEGKRASERASEKGPALKASSSAGNLGVLIPVIAVFNARATQIELCTDAKTCVV</sequence>
<evidence type="ECO:0000313" key="4">
    <source>
        <dbReference type="Proteomes" id="UP000288216"/>
    </source>
</evidence>
<dbReference type="AlphaFoldDB" id="A0A401Q090"/>
<feature type="domain" description="PI4-kinase N-terminal" evidence="2">
    <location>
        <begin position="4"/>
        <end position="145"/>
    </location>
</feature>
<keyword evidence="4" id="KW-1185">Reference proteome</keyword>
<dbReference type="EMBL" id="BFAA01009229">
    <property type="protein sequence ID" value="GCB78778.1"/>
    <property type="molecule type" value="Genomic_DNA"/>
</dbReference>
<comment type="similarity">
    <text evidence="1">Belongs to the PI3/PI4-kinase family. Type III PI4K subfamily.</text>
</comment>